<evidence type="ECO:0000313" key="4">
    <source>
        <dbReference type="Proteomes" id="UP000663203"/>
    </source>
</evidence>
<reference evidence="3 4" key="1">
    <citation type="submission" date="2021-03" db="EMBL/GenBank/DDBJ databases">
        <title>Haloterrigena longa sp. nov. and Haloterrigena limicola sp. nov., extremely halophilic archaea isolated from a salt lake.</title>
        <authorList>
            <person name="Henglin C."/>
        </authorList>
    </citation>
    <scope>NUCLEOTIDE SEQUENCE [LARGE SCALE GENOMIC DNA]</scope>
    <source>
        <strain evidence="3 4">KZCA68</strain>
    </source>
</reference>
<evidence type="ECO:0000256" key="2">
    <source>
        <dbReference type="SAM" id="Phobius"/>
    </source>
</evidence>
<dbReference type="GeneID" id="63188970"/>
<dbReference type="Proteomes" id="UP000663203">
    <property type="component" value="Chromosome"/>
</dbReference>
<feature type="compositionally biased region" description="Acidic residues" evidence="1">
    <location>
        <begin position="148"/>
        <end position="158"/>
    </location>
</feature>
<dbReference type="EMBL" id="CP071462">
    <property type="protein sequence ID" value="QSW98992.1"/>
    <property type="molecule type" value="Genomic_DNA"/>
</dbReference>
<feature type="compositionally biased region" description="Low complexity" evidence="1">
    <location>
        <begin position="159"/>
        <end position="182"/>
    </location>
</feature>
<proteinExistence type="predicted"/>
<keyword evidence="4" id="KW-1185">Reference proteome</keyword>
<evidence type="ECO:0000256" key="1">
    <source>
        <dbReference type="SAM" id="MobiDB-lite"/>
    </source>
</evidence>
<feature type="transmembrane region" description="Helical" evidence="2">
    <location>
        <begin position="80"/>
        <end position="104"/>
    </location>
</feature>
<feature type="region of interest" description="Disordered" evidence="1">
    <location>
        <begin position="138"/>
        <end position="284"/>
    </location>
</feature>
<dbReference type="AlphaFoldDB" id="A0A8A2VF64"/>
<sequence length="397" mass="40871">MRFATPTRNEWEGWGDSTAVIVAMGLALAVAGTVRTLGTPVSHPVVAFELFVSLLVPTGLATGGYWLASCNVSPDVRWRAATRVSIGIVAACALGVWLVGYVALEGGAIRDPLSLVTTLAAVGGATGFLTAVREPQGVAPVESIDSSDSSDETDEDGTEAPAATTTPTATTVSTVTGTSAPAGNESESTLERPTAAAAGTTTADETAADTTASDASATTHAPAITDAPTTTDASATTETPSPSGVSPDADVWAGTDDPAHPLDPAARLESGATDASPRSIPEPGVDAVAAVPSTAETVLEVLRRERARIALAILYHEWDEEPRPVDELARAVSYHTDADPDTVAVGLRHSILPELREIRAVDWDSAADRVSASEHAVFEEGVREASVLLESFEPGTR</sequence>
<protein>
    <submittedName>
        <fullName evidence="3">Uncharacterized protein</fullName>
    </submittedName>
</protein>
<keyword evidence="2" id="KW-1133">Transmembrane helix</keyword>
<feature type="transmembrane region" description="Helical" evidence="2">
    <location>
        <begin position="20"/>
        <end position="38"/>
    </location>
</feature>
<gene>
    <name evidence="3" type="ORF">J0X25_16655</name>
</gene>
<name>A0A8A2VF64_9EURY</name>
<keyword evidence="2" id="KW-0812">Transmembrane</keyword>
<feature type="transmembrane region" description="Helical" evidence="2">
    <location>
        <begin position="45"/>
        <end position="68"/>
    </location>
</feature>
<organism evidence="3 4">
    <name type="scientific">Haloterrigena alkaliphila</name>
    <dbReference type="NCBI Taxonomy" id="2816475"/>
    <lineage>
        <taxon>Archaea</taxon>
        <taxon>Methanobacteriati</taxon>
        <taxon>Methanobacteriota</taxon>
        <taxon>Stenosarchaea group</taxon>
        <taxon>Halobacteria</taxon>
        <taxon>Halobacteriales</taxon>
        <taxon>Natrialbaceae</taxon>
        <taxon>Haloterrigena</taxon>
    </lineage>
</organism>
<evidence type="ECO:0000313" key="3">
    <source>
        <dbReference type="EMBL" id="QSW98992.1"/>
    </source>
</evidence>
<dbReference type="RefSeq" id="WP_207288600.1">
    <property type="nucleotide sequence ID" value="NZ_CP071462.1"/>
</dbReference>
<accession>A0A8A2VF64</accession>
<feature type="compositionally biased region" description="Low complexity" evidence="1">
    <location>
        <begin position="194"/>
        <end position="243"/>
    </location>
</feature>
<keyword evidence="2" id="KW-0472">Membrane</keyword>
<dbReference type="KEGG" id="hakz:J0X25_16655"/>